<dbReference type="GeneID" id="123158355"/>
<dbReference type="PANTHER" id="PTHR10366:SF406">
    <property type="entry name" value="CINNAMOYL-COA REDUCTASE 1"/>
    <property type="match status" value="1"/>
</dbReference>
<dbReference type="AlphaFoldDB" id="A0A3B6SEJ3"/>
<dbReference type="GO" id="GO:0016616">
    <property type="term" value="F:oxidoreductase activity, acting on the CH-OH group of donors, NAD or NADP as acceptor"/>
    <property type="evidence" value="ECO:0000318"/>
    <property type="project" value="GO_Central"/>
</dbReference>
<dbReference type="STRING" id="4565.A0A3B6SEJ3"/>
<dbReference type="SUPFAM" id="SSF51735">
    <property type="entry name" value="NAD(P)-binding Rossmann-fold domains"/>
    <property type="match status" value="1"/>
</dbReference>
<dbReference type="Gene3D" id="3.40.50.720">
    <property type="entry name" value="NAD(P)-binding Rossmann-like Domain"/>
    <property type="match status" value="1"/>
</dbReference>
<name>A0A3B6SEJ3_WHEAT</name>
<evidence type="ECO:0000313" key="9">
    <source>
        <dbReference type="EnsemblPlants" id="TraesCS7B02G052600.1"/>
    </source>
</evidence>
<evidence type="ECO:0000256" key="7">
    <source>
        <dbReference type="SAM" id="MobiDB-lite"/>
    </source>
</evidence>
<keyword evidence="2" id="KW-0521">NADP</keyword>
<dbReference type="Proteomes" id="UP000019116">
    <property type="component" value="Chromosome 7B"/>
</dbReference>
<evidence type="ECO:0000256" key="6">
    <source>
        <dbReference type="ARBA" id="ARBA00067006"/>
    </source>
</evidence>
<organism evidence="9">
    <name type="scientific">Triticum aestivum</name>
    <name type="common">Wheat</name>
    <dbReference type="NCBI Taxonomy" id="4565"/>
    <lineage>
        <taxon>Eukaryota</taxon>
        <taxon>Viridiplantae</taxon>
        <taxon>Streptophyta</taxon>
        <taxon>Embryophyta</taxon>
        <taxon>Tracheophyta</taxon>
        <taxon>Spermatophyta</taxon>
        <taxon>Magnoliopsida</taxon>
        <taxon>Liliopsida</taxon>
        <taxon>Poales</taxon>
        <taxon>Poaceae</taxon>
        <taxon>BOP clade</taxon>
        <taxon>Pooideae</taxon>
        <taxon>Triticodae</taxon>
        <taxon>Triticeae</taxon>
        <taxon>Triticinae</taxon>
        <taxon>Triticum</taxon>
    </lineage>
</organism>
<dbReference type="EC" id="1.2.1.44" evidence="6"/>
<dbReference type="KEGG" id="taes:123158355"/>
<keyword evidence="4" id="KW-1015">Disulfide bond</keyword>
<evidence type="ECO:0000313" key="10">
    <source>
        <dbReference type="Proteomes" id="UP000019116"/>
    </source>
</evidence>
<evidence type="ECO:0000256" key="4">
    <source>
        <dbReference type="ARBA" id="ARBA00023157"/>
    </source>
</evidence>
<protein>
    <recommendedName>
        <fullName evidence="6">cinnamoyl-CoA reductase</fullName>
        <ecNumber evidence="6">1.2.1.44</ecNumber>
    </recommendedName>
</protein>
<feature type="domain" description="NAD-dependent epimerase/dehydratase" evidence="8">
    <location>
        <begin position="18"/>
        <end position="251"/>
    </location>
</feature>
<dbReference type="Gramene" id="TraesWEE_scaffold_089527_01G000100.1">
    <property type="protein sequence ID" value="TraesWEE_scaffold_089527_01G000100.1"/>
    <property type="gene ID" value="TraesWEE_scaffold_089527_01G000100"/>
</dbReference>
<evidence type="ECO:0000256" key="2">
    <source>
        <dbReference type="ARBA" id="ARBA00022857"/>
    </source>
</evidence>
<sequence length="393" mass="41964">MTVGGEATPTPTGHGQTVCVTGAGGYIGSWIVKLLLEKGYAVRGTVRNPDDAKNAHLRGLAGAAERLVLCKADLLDGDALRAAIAGCHGVFHTASPVTDDPEEMVEPAVRGTRYVIDAAAESGTVRRVVLTSSIGAVAMDPSRAPDAVVDESCWSDLEFCKKTKNWYCYGKTVAEREAWEAATARGLDLVVVNPVLVQGPALQPAVNASLTHVLKYLDGSAKTFANAVQAYVHVRDTAAAHVLVFESPAAAGRYLCVADGAVLHREDVVTILRKFFPEYPIPSRCSDEVNPRKQPYKMSNQRLRELGLEFTPVAQCLYDTVVSFQEKGVLPGPPAPAQPAVREINSESSSSSPFSNSEASMQYCIHGWVKISSYVSACHSGACSCCSNSLSYN</sequence>
<proteinExistence type="inferred from homology"/>
<dbReference type="Gramene" id="TraesNOR7B03G04107540.1">
    <property type="protein sequence ID" value="TraesNOR7B03G04107540.1"/>
    <property type="gene ID" value="TraesNOR7B03G04107540"/>
</dbReference>
<keyword evidence="3" id="KW-0560">Oxidoreductase</keyword>
<evidence type="ECO:0000256" key="5">
    <source>
        <dbReference type="ARBA" id="ARBA00023445"/>
    </source>
</evidence>
<evidence type="ECO:0000256" key="3">
    <source>
        <dbReference type="ARBA" id="ARBA00023002"/>
    </source>
</evidence>
<dbReference type="Gramene" id="TraesJAG7B03G04045460.1">
    <property type="protein sequence ID" value="TraesJAG7B03G04045460.1"/>
    <property type="gene ID" value="TraesJAG7B03G04045460"/>
</dbReference>
<dbReference type="InterPro" id="IPR036291">
    <property type="entry name" value="NAD(P)-bd_dom_sf"/>
</dbReference>
<dbReference type="PANTHER" id="PTHR10366">
    <property type="entry name" value="NAD DEPENDENT EPIMERASE/DEHYDRATASE"/>
    <property type="match status" value="1"/>
</dbReference>
<accession>A0A3B6SEJ3</accession>
<dbReference type="Gramene" id="TraesCS7B03G0142500.1">
    <property type="protein sequence ID" value="TraesCS7B03G0142500.1.CDS"/>
    <property type="gene ID" value="TraesCS7B03G0142500"/>
</dbReference>
<evidence type="ECO:0000256" key="1">
    <source>
        <dbReference type="ARBA" id="ARBA00004928"/>
    </source>
</evidence>
<reference evidence="9" key="2">
    <citation type="submission" date="2018-10" db="UniProtKB">
        <authorList>
            <consortium name="EnsemblPlants"/>
        </authorList>
    </citation>
    <scope>IDENTIFICATION</scope>
</reference>
<evidence type="ECO:0000259" key="8">
    <source>
        <dbReference type="Pfam" id="PF01370"/>
    </source>
</evidence>
<dbReference type="SMR" id="A0A3B6SEJ3"/>
<dbReference type="InterPro" id="IPR001509">
    <property type="entry name" value="Epimerase_deHydtase"/>
</dbReference>
<dbReference type="EnsemblPlants" id="TraesCS7B02G052600.1">
    <property type="protein sequence ID" value="TraesCS7B02G052600.1"/>
    <property type="gene ID" value="TraesCS7B02G052600"/>
</dbReference>
<comment type="similarity">
    <text evidence="5">Belongs to the NAD(P)-dependent epimerase/dehydratase family. Dihydroflavonol-4-reductase subfamily.</text>
</comment>
<dbReference type="RefSeq" id="XP_044432317.1">
    <property type="nucleotide sequence ID" value="XM_044576382.1"/>
</dbReference>
<dbReference type="InterPro" id="IPR050425">
    <property type="entry name" value="NAD(P)_dehydrat-like"/>
</dbReference>
<feature type="region of interest" description="Disordered" evidence="7">
    <location>
        <begin position="333"/>
        <end position="355"/>
    </location>
</feature>
<reference evidence="9" key="1">
    <citation type="submission" date="2018-08" db="EMBL/GenBank/DDBJ databases">
        <authorList>
            <person name="Rossello M."/>
        </authorList>
    </citation>
    <scope>NUCLEOTIDE SEQUENCE [LARGE SCALE GENOMIC DNA]</scope>
    <source>
        <strain evidence="9">cv. Chinese Spring</strain>
    </source>
</reference>
<dbReference type="CDD" id="cd08958">
    <property type="entry name" value="FR_SDR_e"/>
    <property type="match status" value="1"/>
</dbReference>
<dbReference type="Pfam" id="PF01370">
    <property type="entry name" value="Epimerase"/>
    <property type="match status" value="1"/>
</dbReference>
<dbReference type="FunFam" id="3.40.50.720:FF:000199">
    <property type="entry name" value="Cinnamoyl-CoA reductase 1"/>
    <property type="match status" value="1"/>
</dbReference>
<dbReference type="OrthoDB" id="2735536at2759"/>
<dbReference type="OMA" id="CPCPEAN"/>
<dbReference type="GO" id="GO:0016621">
    <property type="term" value="F:cinnamoyl-CoA reductase activity"/>
    <property type="evidence" value="ECO:0007669"/>
    <property type="project" value="UniProtKB-EC"/>
</dbReference>
<dbReference type="Gramene" id="TraesMAC7B03G04058010.1">
    <property type="protein sequence ID" value="TraesMAC7B03G04058010.1"/>
    <property type="gene ID" value="TraesMAC7B03G04058010"/>
</dbReference>
<dbReference type="Gramene" id="TraesCS7B02G052600.1">
    <property type="protein sequence ID" value="TraesCS7B02G052600.1"/>
    <property type="gene ID" value="TraesCS7B02G052600"/>
</dbReference>
<comment type="pathway">
    <text evidence="1">Aromatic compound metabolism; phenylpropanoid biosynthesis.</text>
</comment>
<feature type="compositionally biased region" description="Low complexity" evidence="7">
    <location>
        <begin position="346"/>
        <end position="355"/>
    </location>
</feature>
<gene>
    <name evidence="9" type="primary">LOC123158355</name>
</gene>
<keyword evidence="10" id="KW-1185">Reference proteome</keyword>